<evidence type="ECO:0008006" key="4">
    <source>
        <dbReference type="Google" id="ProtNLM"/>
    </source>
</evidence>
<keyword evidence="3" id="KW-1185">Reference proteome</keyword>
<dbReference type="Proteomes" id="UP000264800">
    <property type="component" value="Unplaced"/>
</dbReference>
<dbReference type="OMA" id="ICCSCRE"/>
<evidence type="ECO:0000256" key="1">
    <source>
        <dbReference type="SAM" id="SignalP"/>
    </source>
</evidence>
<feature type="signal peptide" evidence="1">
    <location>
        <begin position="1"/>
        <end position="19"/>
    </location>
</feature>
<organism evidence="2 3">
    <name type="scientific">Kryptolebias marmoratus</name>
    <name type="common">Mangrove killifish</name>
    <name type="synonym">Rivulus marmoratus</name>
    <dbReference type="NCBI Taxonomy" id="37003"/>
    <lineage>
        <taxon>Eukaryota</taxon>
        <taxon>Metazoa</taxon>
        <taxon>Chordata</taxon>
        <taxon>Craniata</taxon>
        <taxon>Vertebrata</taxon>
        <taxon>Euteleostomi</taxon>
        <taxon>Actinopterygii</taxon>
        <taxon>Neopterygii</taxon>
        <taxon>Teleostei</taxon>
        <taxon>Neoteleostei</taxon>
        <taxon>Acanthomorphata</taxon>
        <taxon>Ovalentaria</taxon>
        <taxon>Atherinomorphae</taxon>
        <taxon>Cyprinodontiformes</taxon>
        <taxon>Rivulidae</taxon>
        <taxon>Kryptolebias</taxon>
    </lineage>
</organism>
<dbReference type="AlphaFoldDB" id="A0A3Q3F0M8"/>
<sequence>MPLLCISVLVLLLLPWSLSCDSKSSPETVTDHYRAIVRTDLQNTETNVTASLRSSTCAGQRKHRKLDCTAESSPEKIRILTILLKQACRMHKLRLPHVKKLASSVQDSINCPCGQKNRMTAGKQRHKRQNRHTNGPKKLCIAKAILSSMTVCYEMLNAL</sequence>
<accession>A0A3Q3F0M8</accession>
<reference evidence="2" key="2">
    <citation type="submission" date="2025-09" db="UniProtKB">
        <authorList>
            <consortium name="Ensembl"/>
        </authorList>
    </citation>
    <scope>IDENTIFICATION</scope>
</reference>
<dbReference type="Ensembl" id="ENSKMAT00000007409.1">
    <property type="protein sequence ID" value="ENSKMAP00000007292.1"/>
    <property type="gene ID" value="ENSKMAG00000005492.1"/>
</dbReference>
<protein>
    <recommendedName>
        <fullName evidence="4">Interleukin-7</fullName>
    </recommendedName>
</protein>
<proteinExistence type="predicted"/>
<dbReference type="GeneTree" id="ENSGT00670000099476"/>
<evidence type="ECO:0000313" key="3">
    <source>
        <dbReference type="Proteomes" id="UP000264800"/>
    </source>
</evidence>
<name>A0A3Q3F0M8_KRYMA</name>
<evidence type="ECO:0000313" key="2">
    <source>
        <dbReference type="Ensembl" id="ENSKMAP00000007292.1"/>
    </source>
</evidence>
<reference evidence="2" key="1">
    <citation type="submission" date="2025-08" db="UniProtKB">
        <authorList>
            <consortium name="Ensembl"/>
        </authorList>
    </citation>
    <scope>IDENTIFICATION</scope>
</reference>
<keyword evidence="1" id="KW-0732">Signal</keyword>
<feature type="chain" id="PRO_5018581122" description="Interleukin-7" evidence="1">
    <location>
        <begin position="20"/>
        <end position="159"/>
    </location>
</feature>